<feature type="compositionally biased region" description="Polar residues" evidence="1">
    <location>
        <begin position="705"/>
        <end position="727"/>
    </location>
</feature>
<gene>
    <name evidence="3" type="ORF">IV203_032307</name>
</gene>
<reference evidence="3" key="2">
    <citation type="submission" date="2021-04" db="EMBL/GenBank/DDBJ databases">
        <authorList>
            <person name="Podell S."/>
        </authorList>
    </citation>
    <scope>NUCLEOTIDE SEQUENCE</scope>
    <source>
        <strain evidence="3">Hildebrandi</strain>
    </source>
</reference>
<dbReference type="OrthoDB" id="121306at2759"/>
<dbReference type="GO" id="GO:0015074">
    <property type="term" value="P:DNA integration"/>
    <property type="evidence" value="ECO:0007669"/>
    <property type="project" value="InterPro"/>
</dbReference>
<feature type="region of interest" description="Disordered" evidence="1">
    <location>
        <begin position="1"/>
        <end position="82"/>
    </location>
</feature>
<dbReference type="InterPro" id="IPR001584">
    <property type="entry name" value="Integrase_cat-core"/>
</dbReference>
<keyword evidence="3" id="KW-0695">RNA-directed DNA polymerase</keyword>
<feature type="domain" description="Integrase catalytic" evidence="2">
    <location>
        <begin position="817"/>
        <end position="999"/>
    </location>
</feature>
<dbReference type="EMBL" id="JAGRRH010000022">
    <property type="protein sequence ID" value="KAG7344776.1"/>
    <property type="molecule type" value="Genomic_DNA"/>
</dbReference>
<dbReference type="InterPro" id="IPR013103">
    <property type="entry name" value="RVT_2"/>
</dbReference>
<accession>A0A9K3KK48</accession>
<dbReference type="GO" id="GO:0003964">
    <property type="term" value="F:RNA-directed DNA polymerase activity"/>
    <property type="evidence" value="ECO:0007669"/>
    <property type="project" value="UniProtKB-KW"/>
</dbReference>
<dbReference type="PROSITE" id="PS50994">
    <property type="entry name" value="INTEGRASE"/>
    <property type="match status" value="1"/>
</dbReference>
<keyword evidence="4" id="KW-1185">Reference proteome</keyword>
<keyword evidence="3" id="KW-0548">Nucleotidyltransferase</keyword>
<name>A0A9K3KK48_9STRA</name>
<comment type="caution">
    <text evidence="3">The sequence shown here is derived from an EMBL/GenBank/DDBJ whole genome shotgun (WGS) entry which is preliminary data.</text>
</comment>
<evidence type="ECO:0000259" key="2">
    <source>
        <dbReference type="PROSITE" id="PS50994"/>
    </source>
</evidence>
<dbReference type="Pfam" id="PF07727">
    <property type="entry name" value="RVT_2"/>
    <property type="match status" value="1"/>
</dbReference>
<feature type="region of interest" description="Disordered" evidence="1">
    <location>
        <begin position="382"/>
        <end position="414"/>
    </location>
</feature>
<dbReference type="CDD" id="cd09272">
    <property type="entry name" value="RNase_HI_RT_Ty1"/>
    <property type="match status" value="1"/>
</dbReference>
<evidence type="ECO:0000313" key="4">
    <source>
        <dbReference type="Proteomes" id="UP000693970"/>
    </source>
</evidence>
<dbReference type="PANTHER" id="PTHR11439:SF467">
    <property type="entry name" value="INTEGRASE CATALYTIC DOMAIN-CONTAINING PROTEIN"/>
    <property type="match status" value="1"/>
</dbReference>
<dbReference type="PANTHER" id="PTHR11439">
    <property type="entry name" value="GAG-POL-RELATED RETROTRANSPOSON"/>
    <property type="match status" value="1"/>
</dbReference>
<evidence type="ECO:0000256" key="1">
    <source>
        <dbReference type="SAM" id="MobiDB-lite"/>
    </source>
</evidence>
<feature type="region of interest" description="Disordered" evidence="1">
    <location>
        <begin position="1106"/>
        <end position="1127"/>
    </location>
</feature>
<sequence length="2050" mass="231131">MDDPFAASLLIDPTAIYTPSPMTQASPFRAPASPMLRDDQGNDDSEDEASEDSETDEDDDDDKHGTDPPPMQTPKRVTKTSLQVKIPGPDTSMRTMSTFACSPALATAGLINFETKEGQSLYRAAVEKLPSQFSLKNPNVNLLINQLRIRVRREGWGSIVLIHTDKGPINILEHPHLVTLKQVQKHVSRFATTETRSRQNDAMLFGCLVSSLDDHTLTIMSSMRAHEFRNHEDLFSEPHESGVTYFKLLLDRAEYNSQAVVANLQIELSQLHLVIGSQFRHDIPSFHRHVEALLQQLTSRRIPFSHVKSHLIRAYDTVPSQKFTNMIDHLSSKRKFAKMDVFEFMLQAEAKYNELVALGTWNKQDKVIMALQADIASLRQQHTSVPSDSNNTPSVSTTTVSQHTKGRNGRKYGLDGRPVFKDTQQWRYQPPAKGAAHVQRINDKDYSWCAKHGTRSRPPALPWRSRKSLLWRWFVNLLCFLGASSANLPCLPYALFASPAFALSSTGSPETARSAREVIFDLDSAQLGLDTLASASLTPSPADFIDTPVPCNVPFRGLGNGSATLRGTVAWHVADDDGVTRRLLIPNTYYIPGLPLRILSPQHLAQELRPHETNQDGTYLTCYSDWIQLTWLDRRFLLTVPLNDANVGIVRTVPSYTGALSSDEHNLAFPTLFHRNNEREDILRDVDHMAKHLLQCHSCDANEGASMSQNEGASTSQNEGASKSQNEGACESKDTILSQLFDIDLLSTEAATPTQQLLYWHHRLNHRSFSLLKSMANEGKLPRHLASADHPRCAACEMATAHRKPWRNRRAPSGLRKAKQPGQCISVDQLKSPIPGLMGQMKGIPTTKRFNYATVFVDHYSDMSYLVLQETDTADETLAAKHSFEAFARTHAIRIPHYHADNGRFAENLWTDDIQKQGQTMSYCGVSAHWQNGIAEKRIKDLQDLARTQLIHAKIRWPGVIDARLWPYALTTANDVYNQTGSVQKKTPKVPIQLFTDSDHQQPKSDFHTFGCPVFVLESDLQDGKKISKWEGRARLGVNLGPSPVHATNVSLVLNLETGHVSPQYHIVHDDTFETLSQMQPVKSNWKRQCHFTDEPYDPSIYRTADESETATPRTSTVHGHPNVSVQDPSVIVTSKGRTSKPPDWHRNFTALPAQIDPLEQHKYKETDQLRELEDPIVFAASTNPDIMYRHEAMKEPDAPQFREAMVKEVIDHLKNRHFVVIPRSQVPKDEETMPAVWAMRRKRRIDTREVYKWKARLNIGGHKMVKGKHYDETYAPTLSWATIRTWLTLAACNGWHTRQLDFVLAYPQADIPRPTYMDLPDGIEIEGASKETHCLRVLKNIYGGKDAGRTWYEYLKNRLVDPAKLGFTQSRIDDCVFYRGSTVLLVYTDDCIIIDKESQHNIDTLFKELSQHFNVEDEGQLSDYLGVQISMPEQGKYQFTQPHLIDSILEDLALWPQEHKLAPTKPKDTPAVPNSILGPDLEGDTFQGNWNYKSVIGKLNFLEKCTRPDISYAVHQCARYMAEPKQSHAEAVKRIGRYLLGTREKGISITPEMSKGLECYVDSDFCGNWDPNIAENEPMTSKSRYGYIVKLHGMPVYWASKLHTIITLSTAESEYIALSHAARYVRGTVYLLQEINDRYHRLQPETQIKCRLFEDNSAAYEMAKVPKMRPRTRHINVAYHHFRGEVANGRLIPCECATQDMEADIFTKATGKETLQTLRKRIMGCLTSVIPHWDDREIDDRQRLCEELDWTLDDDEYTSACERAGGGLLTLKVGTRAWCFLGSITAESVPEYDCICSDDPRREDCIVVVLERLAKDMEYERTCQSDDECDECGVTLDDEEFESKCVTGKEANHSGRRLQQSYPRVNMGFLISSGYNWQILHHHTSVLQCDPEHGGLQFLNSNKPCERTEGSRLFVRKTSSGAAGKDYAFASVSVGKTEVIHVHDVTDGTVRVRGTPRSNQGPDPGPSCFVIHIAPWVLLTGLGNGLRCRNFVNSPASVDHPHPVSYPTAFTFLATSGVNSNPCIDRNCARRKVTCPANQCKLGTAPSCL</sequence>
<evidence type="ECO:0000313" key="3">
    <source>
        <dbReference type="EMBL" id="KAG7344776.1"/>
    </source>
</evidence>
<feature type="region of interest" description="Disordered" evidence="1">
    <location>
        <begin position="704"/>
        <end position="729"/>
    </location>
</feature>
<feature type="compositionally biased region" description="Low complexity" evidence="1">
    <location>
        <begin position="383"/>
        <end position="401"/>
    </location>
</feature>
<protein>
    <submittedName>
        <fullName evidence="3">Reverse transcriptase RNA-dependent DNA polymerase</fullName>
    </submittedName>
</protein>
<reference evidence="3" key="1">
    <citation type="journal article" date="2021" name="Sci. Rep.">
        <title>Diploid genomic architecture of Nitzschia inconspicua, an elite biomass production diatom.</title>
        <authorList>
            <person name="Oliver A."/>
            <person name="Podell S."/>
            <person name="Pinowska A."/>
            <person name="Traller J.C."/>
            <person name="Smith S.R."/>
            <person name="McClure R."/>
            <person name="Beliaev A."/>
            <person name="Bohutskyi P."/>
            <person name="Hill E.A."/>
            <person name="Rabines A."/>
            <person name="Zheng H."/>
            <person name="Allen L.Z."/>
            <person name="Kuo A."/>
            <person name="Grigoriev I.V."/>
            <person name="Allen A.E."/>
            <person name="Hazlebeck D."/>
            <person name="Allen E.E."/>
        </authorList>
    </citation>
    <scope>NUCLEOTIDE SEQUENCE</scope>
    <source>
        <strain evidence="3">Hildebrandi</strain>
    </source>
</reference>
<proteinExistence type="predicted"/>
<feature type="compositionally biased region" description="Polar residues" evidence="1">
    <location>
        <begin position="1110"/>
        <end position="1127"/>
    </location>
</feature>
<keyword evidence="3" id="KW-0808">Transferase</keyword>
<organism evidence="3 4">
    <name type="scientific">Nitzschia inconspicua</name>
    <dbReference type="NCBI Taxonomy" id="303405"/>
    <lineage>
        <taxon>Eukaryota</taxon>
        <taxon>Sar</taxon>
        <taxon>Stramenopiles</taxon>
        <taxon>Ochrophyta</taxon>
        <taxon>Bacillariophyta</taxon>
        <taxon>Bacillariophyceae</taxon>
        <taxon>Bacillariophycidae</taxon>
        <taxon>Bacillariales</taxon>
        <taxon>Bacillariaceae</taxon>
        <taxon>Nitzschia</taxon>
    </lineage>
</organism>
<dbReference type="Proteomes" id="UP000693970">
    <property type="component" value="Unassembled WGS sequence"/>
</dbReference>
<feature type="compositionally biased region" description="Acidic residues" evidence="1">
    <location>
        <begin position="41"/>
        <end position="61"/>
    </location>
</feature>